<proteinExistence type="predicted"/>
<sequence>MLKCSECSRDLPEKEALVNKNEAGEQRIICPECFQKLTGVDYKTFAFRKENAKQTFWAVLFCLAATIYAFVEKGVEWGIGGIVLTILVYLFSSKVK</sequence>
<evidence type="ECO:0000256" key="1">
    <source>
        <dbReference type="SAM" id="Phobius"/>
    </source>
</evidence>
<accession>A0A1H0UIB9</accession>
<keyword evidence="1" id="KW-1133">Transmembrane helix</keyword>
<dbReference type="EMBL" id="FNJQ01000033">
    <property type="protein sequence ID" value="SDP65914.1"/>
    <property type="molecule type" value="Genomic_DNA"/>
</dbReference>
<evidence type="ECO:0000313" key="2">
    <source>
        <dbReference type="EMBL" id="SDP65914.1"/>
    </source>
</evidence>
<evidence type="ECO:0000313" key="3">
    <source>
        <dbReference type="Proteomes" id="UP000182412"/>
    </source>
</evidence>
<organism evidence="2 3">
    <name type="scientific">Selenomonas ruminantium</name>
    <dbReference type="NCBI Taxonomy" id="971"/>
    <lineage>
        <taxon>Bacteria</taxon>
        <taxon>Bacillati</taxon>
        <taxon>Bacillota</taxon>
        <taxon>Negativicutes</taxon>
        <taxon>Selenomonadales</taxon>
        <taxon>Selenomonadaceae</taxon>
        <taxon>Selenomonas</taxon>
    </lineage>
</organism>
<feature type="transmembrane region" description="Helical" evidence="1">
    <location>
        <begin position="77"/>
        <end position="95"/>
    </location>
</feature>
<feature type="transmembrane region" description="Helical" evidence="1">
    <location>
        <begin position="55"/>
        <end position="71"/>
    </location>
</feature>
<name>A0A1H0UIB9_SELRU</name>
<dbReference type="Proteomes" id="UP000182412">
    <property type="component" value="Unassembled WGS sequence"/>
</dbReference>
<dbReference type="AlphaFoldDB" id="A0A1H0UIB9"/>
<dbReference type="RefSeq" id="WP_074573217.1">
    <property type="nucleotide sequence ID" value="NZ_FNJQ01000033.1"/>
</dbReference>
<keyword evidence="1" id="KW-0812">Transmembrane</keyword>
<dbReference type="OrthoDB" id="1666233at2"/>
<reference evidence="2 3" key="1">
    <citation type="submission" date="2016-10" db="EMBL/GenBank/DDBJ databases">
        <authorList>
            <person name="de Groot N.N."/>
        </authorList>
    </citation>
    <scope>NUCLEOTIDE SEQUENCE [LARGE SCALE GENOMIC DNA]</scope>
    <source>
        <strain evidence="2 3">S137</strain>
    </source>
</reference>
<keyword evidence="1" id="KW-0472">Membrane</keyword>
<protein>
    <submittedName>
        <fullName evidence="2">Uncharacterized protein</fullName>
    </submittedName>
</protein>
<gene>
    <name evidence="2" type="ORF">SAMN05216366_13332</name>
</gene>